<evidence type="ECO:0000313" key="3">
    <source>
        <dbReference type="EMBL" id="EEN83683.1"/>
    </source>
</evidence>
<dbReference type="GO" id="GO:0003676">
    <property type="term" value="F:nucleic acid binding"/>
    <property type="evidence" value="ECO:0007669"/>
    <property type="project" value="InterPro"/>
</dbReference>
<dbReference type="AlphaFoldDB" id="C3J8D1"/>
<organism evidence="3 4">
    <name type="scientific">Porphyromonas endodontalis (strain ATCC 35406 / DSM 24491 / JCM 8526 / CCUG 16442 / BCRC 14492 / NCTC 13058 / HG 370)</name>
    <name type="common">Bacteroides endodontalis</name>
    <dbReference type="NCBI Taxonomy" id="553175"/>
    <lineage>
        <taxon>Bacteria</taxon>
        <taxon>Pseudomonadati</taxon>
        <taxon>Bacteroidota</taxon>
        <taxon>Bacteroidia</taxon>
        <taxon>Bacteroidales</taxon>
        <taxon>Porphyromonadaceae</taxon>
        <taxon>Porphyromonas</taxon>
    </lineage>
</organism>
<dbReference type="Pfam" id="PF02272">
    <property type="entry name" value="DHHA1"/>
    <property type="match status" value="1"/>
</dbReference>
<dbReference type="Gene3D" id="3.90.1640.10">
    <property type="entry name" value="inorganic pyrophosphatase (n-terminal core)"/>
    <property type="match status" value="1"/>
</dbReference>
<dbReference type="PANTHER" id="PTHR47618:SF1">
    <property type="entry name" value="BIFUNCTIONAL OLIGORIBONUCLEASE AND PAP PHOSPHATASE NRNA"/>
    <property type="match status" value="1"/>
</dbReference>
<feature type="domain" description="DDH" evidence="1">
    <location>
        <begin position="24"/>
        <end position="197"/>
    </location>
</feature>
<proteinExistence type="predicted"/>
<gene>
    <name evidence="3" type="ORF">POREN0001_1376</name>
</gene>
<accession>C3J8D1</accession>
<dbReference type="SUPFAM" id="SSF64182">
    <property type="entry name" value="DHH phosphoesterases"/>
    <property type="match status" value="1"/>
</dbReference>
<dbReference type="EMBL" id="ACNN01000005">
    <property type="protein sequence ID" value="EEN83683.1"/>
    <property type="molecule type" value="Genomic_DNA"/>
</dbReference>
<dbReference type="GeneID" id="93365676"/>
<name>C3J8D1_POREA</name>
<dbReference type="InterPro" id="IPR038763">
    <property type="entry name" value="DHH_sf"/>
</dbReference>
<dbReference type="InterPro" id="IPR003156">
    <property type="entry name" value="DHHA1_dom"/>
</dbReference>
<evidence type="ECO:0000259" key="1">
    <source>
        <dbReference type="Pfam" id="PF01368"/>
    </source>
</evidence>
<evidence type="ECO:0000259" key="2">
    <source>
        <dbReference type="Pfam" id="PF02272"/>
    </source>
</evidence>
<sequence>MEQSRDYRKAYDELSEFLAKSHHIVLFGHKGPDGDSVGSTLAMRMLLESLGKSVQVIMAGGMPLNLRWMPGATEILQQGRQDEEIDKALSLSDLIICLDFNALYRIGPLLEERLRASLAQRSIPVLMIDHHPYPSDEFSWQWSCPEAAATCEVLTRLFLSPDERCIRLPEATDSTPLDPTQAEALRAKIATALLTGIITDTGLFNHNSSRPDLYELVAVLLRSGADKDLIVDKINHNHPESRQRLEGYILYEKVVVMPEIQSAYFVLTREEMERFETGAADTDGFVNKPLDIKGINCSAFFRETLDEGVKVSVRSIGDIAVNELCSECFGGGGHKNAAGGEFSQGSISEAVDLFVDYMRRHYLRPSKERKPAMGIPIPKELQEMFN</sequence>
<dbReference type="RefSeq" id="WP_004332150.1">
    <property type="nucleotide sequence ID" value="NZ_ACNN01000005.1"/>
</dbReference>
<feature type="domain" description="DHHA1" evidence="2">
    <location>
        <begin position="277"/>
        <end position="358"/>
    </location>
</feature>
<reference evidence="3 4" key="1">
    <citation type="submission" date="2009-04" db="EMBL/GenBank/DDBJ databases">
        <authorList>
            <person name="Sebastian Y."/>
            <person name="Madupu R."/>
            <person name="Durkin A.S."/>
            <person name="Torralba M."/>
            <person name="Methe B."/>
            <person name="Sutton G.G."/>
            <person name="Strausberg R.L."/>
            <person name="Nelson K.E."/>
        </authorList>
    </citation>
    <scope>NUCLEOTIDE SEQUENCE [LARGE SCALE GENOMIC DNA]</scope>
    <source>
        <strain evidence="4">ATCC 35406 / BCRC 14492 / JCM 8526 / NCTC 13058 / HG 370</strain>
    </source>
</reference>
<dbReference type="Proteomes" id="UP000004295">
    <property type="component" value="Unassembled WGS sequence"/>
</dbReference>
<dbReference type="InterPro" id="IPR051319">
    <property type="entry name" value="Oligoribo/pAp-PDE_c-di-AMP_PDE"/>
</dbReference>
<evidence type="ECO:0000313" key="4">
    <source>
        <dbReference type="Proteomes" id="UP000004295"/>
    </source>
</evidence>
<dbReference type="Pfam" id="PF01368">
    <property type="entry name" value="DHH"/>
    <property type="match status" value="1"/>
</dbReference>
<dbReference type="InterPro" id="IPR001667">
    <property type="entry name" value="DDH_dom"/>
</dbReference>
<dbReference type="eggNOG" id="COG0618">
    <property type="taxonomic scope" value="Bacteria"/>
</dbReference>
<comment type="caution">
    <text evidence="3">The sequence shown here is derived from an EMBL/GenBank/DDBJ whole genome shotgun (WGS) entry which is preliminary data.</text>
</comment>
<dbReference type="Gene3D" id="3.10.310.30">
    <property type="match status" value="1"/>
</dbReference>
<dbReference type="STRING" id="553175.POREN0001_1376"/>
<protein>
    <submittedName>
        <fullName evidence="3">DHHA1 domain protein</fullName>
    </submittedName>
</protein>
<keyword evidence="4" id="KW-1185">Reference proteome</keyword>
<dbReference type="PANTHER" id="PTHR47618">
    <property type="entry name" value="BIFUNCTIONAL OLIGORIBONUCLEASE AND PAP PHOSPHATASE NRNA"/>
    <property type="match status" value="1"/>
</dbReference>